<keyword evidence="2" id="KW-0805">Transcription regulation</keyword>
<organism evidence="9 10">
    <name type="scientific">Marchantia polymorpha subsp. ruderalis</name>
    <dbReference type="NCBI Taxonomy" id="1480154"/>
    <lineage>
        <taxon>Eukaryota</taxon>
        <taxon>Viridiplantae</taxon>
        <taxon>Streptophyta</taxon>
        <taxon>Embryophyta</taxon>
        <taxon>Marchantiophyta</taxon>
        <taxon>Marchantiopsida</taxon>
        <taxon>Marchantiidae</taxon>
        <taxon>Marchantiales</taxon>
        <taxon>Marchantiaceae</taxon>
        <taxon>Marchantia</taxon>
    </lineage>
</organism>
<dbReference type="GO" id="GO:0043565">
    <property type="term" value="F:sequence-specific DNA binding"/>
    <property type="evidence" value="ECO:0007669"/>
    <property type="project" value="InterPro"/>
</dbReference>
<feature type="compositionally biased region" description="Low complexity" evidence="7">
    <location>
        <begin position="696"/>
        <end position="706"/>
    </location>
</feature>
<dbReference type="EMBL" id="LVLJ01003179">
    <property type="protein sequence ID" value="OAE22459.1"/>
    <property type="molecule type" value="Genomic_DNA"/>
</dbReference>
<dbReference type="InterPro" id="IPR044810">
    <property type="entry name" value="WRKY_plant"/>
</dbReference>
<feature type="region of interest" description="Disordered" evidence="7">
    <location>
        <begin position="720"/>
        <end position="775"/>
    </location>
</feature>
<dbReference type="PANTHER" id="PTHR31429">
    <property type="entry name" value="WRKY TRANSCRIPTION FACTOR 36-RELATED"/>
    <property type="match status" value="1"/>
</dbReference>
<protein>
    <recommendedName>
        <fullName evidence="8">WRKY domain-containing protein</fullName>
    </recommendedName>
</protein>
<keyword evidence="3" id="KW-0238">DNA-binding</keyword>
<keyword evidence="4" id="KW-0804">Transcription</keyword>
<keyword evidence="5" id="KW-0539">Nucleus</keyword>
<dbReference type="SUPFAM" id="SSF118290">
    <property type="entry name" value="WRKY DNA-binding domain"/>
    <property type="match status" value="1"/>
</dbReference>
<dbReference type="GO" id="GO:0005634">
    <property type="term" value="C:nucleus"/>
    <property type="evidence" value="ECO:0007669"/>
    <property type="project" value="UniProtKB-SubCell"/>
</dbReference>
<feature type="region of interest" description="Disordered" evidence="7">
    <location>
        <begin position="685"/>
        <end position="706"/>
    </location>
</feature>
<dbReference type="PROSITE" id="PS50811">
    <property type="entry name" value="WRKY"/>
    <property type="match status" value="1"/>
</dbReference>
<feature type="compositionally biased region" description="Polar residues" evidence="7">
    <location>
        <begin position="726"/>
        <end position="745"/>
    </location>
</feature>
<dbReference type="InterPro" id="IPR036576">
    <property type="entry name" value="WRKY_dom_sf"/>
</dbReference>
<gene>
    <name evidence="9" type="ORF">AXG93_3348s1170</name>
</gene>
<name>A0A176VNF4_MARPO</name>
<dbReference type="AlphaFoldDB" id="A0A176VNF4"/>
<sequence>MGISNGDPPVTASSSGRMDRVQQIDLSIAPAEETYADQETQNMATADYEQHPASTSTPLPAQNFLQLGPSSGPVSVSNHRASAESLPSRFRPERGDDSNRLRLATNHCNERSTVEDGSPPSSPGSKQKSTSSESEIRNQLRLARLEMARMGEEKEQMRRMLAALTMDYQTLHEHVVSLLQQQALNPQSAQAAAMPRIPVMAQIEDDVTAVNQSRPLMQNINYGSSAASGNQTAAASKHQSSMRPSGTVSGFGHQNSDARDGIEESRGPGLELEPRRQQQQEEEKVFPASRASRRSALASDNTTTTNKHRNRSTPERSITRNLEAAAGIEMDESAGSEPVTDDSPPREAREREREESSSAPPAVWPPNKRLKTGAMHDPTVRNARVSVRARSDAPTIGNGCGTSDRRVVGQRDETRRESGMGVMLVACGPTQARVLMGNLAGCMNDGCQWRKYGQKMAKGNPCPRAYYRCTVAPGCPVRKQVQRCADDRSILVTTYEGTHNHPLPPAATQMASTTSAAACMLLSGSSSTAEEDVRVNNNYHQIGSGCVSSSGSAAMLSSSAPFATITLDLTSNPTTQLSLGGASAVPVPFPLGGPLARPHPWALQNPTSLAPLHTTQYLSAEGARAMQAAYSNQPEYQAQGAANGGPQLLADTVSAATAAITADPNFTAALAAAITSMISAQANPRHQGSSLAGEHSTSSLQIQGSSSSDMLVQSIANSVLRPQPNPHNTSLGNLLNRSALSMSTGSEDHDQASAQQPSIANSQGRKPSHTISQTQ</sequence>
<accession>A0A176VNF4</accession>
<reference evidence="9" key="1">
    <citation type="submission" date="2016-03" db="EMBL/GenBank/DDBJ databases">
        <title>Mechanisms controlling the formation of the plant cell surface in tip-growing cells are functionally conserved among land plants.</title>
        <authorList>
            <person name="Honkanen S."/>
            <person name="Jones V.A."/>
            <person name="Morieri G."/>
            <person name="Champion C."/>
            <person name="Hetherington A.J."/>
            <person name="Kelly S."/>
            <person name="Saint-Marcoux D."/>
            <person name="Proust H."/>
            <person name="Prescott H."/>
            <person name="Dolan L."/>
        </authorList>
    </citation>
    <scope>NUCLEOTIDE SEQUENCE [LARGE SCALE GENOMIC DNA]</scope>
    <source>
        <tissue evidence="9">Whole gametophyte</tissue>
    </source>
</reference>
<evidence type="ECO:0000256" key="5">
    <source>
        <dbReference type="ARBA" id="ARBA00023242"/>
    </source>
</evidence>
<evidence type="ECO:0000256" key="2">
    <source>
        <dbReference type="ARBA" id="ARBA00023015"/>
    </source>
</evidence>
<evidence type="ECO:0000259" key="8">
    <source>
        <dbReference type="PROSITE" id="PS50811"/>
    </source>
</evidence>
<dbReference type="GO" id="GO:0003700">
    <property type="term" value="F:DNA-binding transcription factor activity"/>
    <property type="evidence" value="ECO:0007669"/>
    <property type="project" value="InterPro"/>
</dbReference>
<feature type="region of interest" description="Disordered" evidence="7">
    <location>
        <begin position="1"/>
        <end position="136"/>
    </location>
</feature>
<dbReference type="Pfam" id="PF03106">
    <property type="entry name" value="WRKY"/>
    <property type="match status" value="1"/>
</dbReference>
<feature type="region of interest" description="Disordered" evidence="7">
    <location>
        <begin position="221"/>
        <end position="374"/>
    </location>
</feature>
<dbReference type="PANTHER" id="PTHR31429:SF106">
    <property type="entry name" value="WRKY TRANSCRIPTION FACTOR 31-RELATED"/>
    <property type="match status" value="1"/>
</dbReference>
<feature type="compositionally biased region" description="Basic and acidic residues" evidence="7">
    <location>
        <begin position="256"/>
        <end position="285"/>
    </location>
</feature>
<feature type="compositionally biased region" description="Polar residues" evidence="7">
    <location>
        <begin position="221"/>
        <end position="255"/>
    </location>
</feature>
<feature type="domain" description="WRKY" evidence="8">
    <location>
        <begin position="438"/>
        <end position="504"/>
    </location>
</feature>
<feature type="compositionally biased region" description="Polar residues" evidence="7">
    <location>
        <begin position="752"/>
        <end position="775"/>
    </location>
</feature>
<feature type="coiled-coil region" evidence="6">
    <location>
        <begin position="140"/>
        <end position="167"/>
    </location>
</feature>
<feature type="compositionally biased region" description="Low complexity" evidence="7">
    <location>
        <begin position="117"/>
        <end position="133"/>
    </location>
</feature>
<evidence type="ECO:0000256" key="7">
    <source>
        <dbReference type="SAM" id="MobiDB-lite"/>
    </source>
</evidence>
<feature type="compositionally biased region" description="Polar residues" evidence="7">
    <location>
        <begin position="52"/>
        <end position="80"/>
    </location>
</feature>
<dbReference type="Gene3D" id="2.20.25.80">
    <property type="entry name" value="WRKY domain"/>
    <property type="match status" value="1"/>
</dbReference>
<evidence type="ECO:0000256" key="6">
    <source>
        <dbReference type="SAM" id="Coils"/>
    </source>
</evidence>
<dbReference type="SMART" id="SM00774">
    <property type="entry name" value="WRKY"/>
    <property type="match status" value="1"/>
</dbReference>
<keyword evidence="10" id="KW-1185">Reference proteome</keyword>
<evidence type="ECO:0000256" key="3">
    <source>
        <dbReference type="ARBA" id="ARBA00023125"/>
    </source>
</evidence>
<evidence type="ECO:0000256" key="4">
    <source>
        <dbReference type="ARBA" id="ARBA00023163"/>
    </source>
</evidence>
<keyword evidence="6" id="KW-0175">Coiled coil</keyword>
<feature type="compositionally biased region" description="Basic and acidic residues" evidence="7">
    <location>
        <begin position="90"/>
        <end position="100"/>
    </location>
</feature>
<comment type="subcellular location">
    <subcellularLocation>
        <location evidence="1">Nucleus</location>
    </subcellularLocation>
</comment>
<dbReference type="InterPro" id="IPR003657">
    <property type="entry name" value="WRKY_dom"/>
</dbReference>
<feature type="compositionally biased region" description="Low complexity" evidence="7">
    <location>
        <begin position="288"/>
        <end position="299"/>
    </location>
</feature>
<dbReference type="Proteomes" id="UP000077202">
    <property type="component" value="Unassembled WGS sequence"/>
</dbReference>
<evidence type="ECO:0000313" key="10">
    <source>
        <dbReference type="Proteomes" id="UP000077202"/>
    </source>
</evidence>
<feature type="compositionally biased region" description="Basic and acidic residues" evidence="7">
    <location>
        <begin position="343"/>
        <end position="356"/>
    </location>
</feature>
<evidence type="ECO:0000313" key="9">
    <source>
        <dbReference type="EMBL" id="OAE22459.1"/>
    </source>
</evidence>
<comment type="caution">
    <text evidence="9">The sequence shown here is derived from an EMBL/GenBank/DDBJ whole genome shotgun (WGS) entry which is preliminary data.</text>
</comment>
<evidence type="ECO:0000256" key="1">
    <source>
        <dbReference type="ARBA" id="ARBA00004123"/>
    </source>
</evidence>
<proteinExistence type="predicted"/>